<dbReference type="GO" id="GO:0006310">
    <property type="term" value="P:DNA recombination"/>
    <property type="evidence" value="ECO:0007669"/>
    <property type="project" value="UniProtKB-KW"/>
</dbReference>
<keyword evidence="1" id="KW-0234">DNA repair</keyword>
<proteinExistence type="inferred from homology"/>
<dbReference type="GO" id="GO:0000723">
    <property type="term" value="P:telomere maintenance"/>
    <property type="evidence" value="ECO:0007669"/>
    <property type="project" value="InterPro"/>
</dbReference>
<keyword evidence="1" id="KW-0227">DNA damage</keyword>
<dbReference type="OrthoDB" id="432234at2759"/>
<protein>
    <recommendedName>
        <fullName evidence="1">ATP-dependent DNA helicase</fullName>
        <ecNumber evidence="1">5.6.2.3</ecNumber>
    </recommendedName>
</protein>
<sequence>PVSIIDAVEHKRGLNARQRIAYRIIIDHFIQRFIIRNPEALPLRMLMTGPGGTGKTYVVNSVKQVMKAYGSDHAMRYLAPTGSAAALIDGMTIHKGLGLKIENFSVLVSIQNLTKLRNEWKHVDILFIDEASLLSAELLCEIDYAL</sequence>
<accession>A0A8H6M457</accession>
<evidence type="ECO:0000313" key="3">
    <source>
        <dbReference type="EMBL" id="KAF6752479.1"/>
    </source>
</evidence>
<keyword evidence="1" id="KW-0347">Helicase</keyword>
<evidence type="ECO:0000313" key="4">
    <source>
        <dbReference type="Proteomes" id="UP000521943"/>
    </source>
</evidence>
<dbReference type="Proteomes" id="UP000521943">
    <property type="component" value="Unassembled WGS sequence"/>
</dbReference>
<dbReference type="InterPro" id="IPR051055">
    <property type="entry name" value="PIF1_helicase"/>
</dbReference>
<dbReference type="EMBL" id="JACGCI010000044">
    <property type="protein sequence ID" value="KAF6752479.1"/>
    <property type="molecule type" value="Genomic_DNA"/>
</dbReference>
<evidence type="ECO:0000259" key="2">
    <source>
        <dbReference type="Pfam" id="PF05970"/>
    </source>
</evidence>
<feature type="non-terminal residue" evidence="3">
    <location>
        <position position="146"/>
    </location>
</feature>
<dbReference type="GO" id="GO:0006281">
    <property type="term" value="P:DNA repair"/>
    <property type="evidence" value="ECO:0007669"/>
    <property type="project" value="UniProtKB-KW"/>
</dbReference>
<dbReference type="GO" id="GO:0043139">
    <property type="term" value="F:5'-3' DNA helicase activity"/>
    <property type="evidence" value="ECO:0007669"/>
    <property type="project" value="UniProtKB-EC"/>
</dbReference>
<dbReference type="AlphaFoldDB" id="A0A8H6M457"/>
<keyword evidence="1" id="KW-0547">Nucleotide-binding</keyword>
<comment type="cofactor">
    <cofactor evidence="1">
        <name>Mg(2+)</name>
        <dbReference type="ChEBI" id="CHEBI:18420"/>
    </cofactor>
</comment>
<keyword evidence="1" id="KW-0378">Hydrolase</keyword>
<comment type="caution">
    <text evidence="3">The sequence shown here is derived from an EMBL/GenBank/DDBJ whole genome shotgun (WGS) entry which is preliminary data.</text>
</comment>
<organism evidence="3 4">
    <name type="scientific">Ephemerocybe angulata</name>
    <dbReference type="NCBI Taxonomy" id="980116"/>
    <lineage>
        <taxon>Eukaryota</taxon>
        <taxon>Fungi</taxon>
        <taxon>Dikarya</taxon>
        <taxon>Basidiomycota</taxon>
        <taxon>Agaricomycotina</taxon>
        <taxon>Agaricomycetes</taxon>
        <taxon>Agaricomycetidae</taxon>
        <taxon>Agaricales</taxon>
        <taxon>Agaricineae</taxon>
        <taxon>Psathyrellaceae</taxon>
        <taxon>Ephemerocybe</taxon>
    </lineage>
</organism>
<dbReference type="InterPro" id="IPR010285">
    <property type="entry name" value="DNA_helicase_pif1-like_DEAD"/>
</dbReference>
<dbReference type="PANTHER" id="PTHR47642">
    <property type="entry name" value="ATP-DEPENDENT DNA HELICASE"/>
    <property type="match status" value="1"/>
</dbReference>
<dbReference type="GO" id="GO:0005524">
    <property type="term" value="F:ATP binding"/>
    <property type="evidence" value="ECO:0007669"/>
    <property type="project" value="UniProtKB-KW"/>
</dbReference>
<dbReference type="EC" id="5.6.2.3" evidence="1"/>
<feature type="domain" description="DNA helicase Pif1-like DEAD-box helicase" evidence="2">
    <location>
        <begin position="14"/>
        <end position="144"/>
    </location>
</feature>
<comment type="similarity">
    <text evidence="1">Belongs to the helicase family.</text>
</comment>
<feature type="non-terminal residue" evidence="3">
    <location>
        <position position="1"/>
    </location>
</feature>
<keyword evidence="1" id="KW-0233">DNA recombination</keyword>
<dbReference type="InterPro" id="IPR027417">
    <property type="entry name" value="P-loop_NTPase"/>
</dbReference>
<evidence type="ECO:0000256" key="1">
    <source>
        <dbReference type="RuleBase" id="RU363044"/>
    </source>
</evidence>
<dbReference type="GO" id="GO:0016787">
    <property type="term" value="F:hydrolase activity"/>
    <property type="evidence" value="ECO:0007669"/>
    <property type="project" value="UniProtKB-KW"/>
</dbReference>
<reference evidence="3 4" key="1">
    <citation type="submission" date="2020-07" db="EMBL/GenBank/DDBJ databases">
        <title>Comparative genomics of pyrophilous fungi reveals a link between fire events and developmental genes.</title>
        <authorList>
            <consortium name="DOE Joint Genome Institute"/>
            <person name="Steindorff A.S."/>
            <person name="Carver A."/>
            <person name="Calhoun S."/>
            <person name="Stillman K."/>
            <person name="Liu H."/>
            <person name="Lipzen A."/>
            <person name="Pangilinan J."/>
            <person name="Labutti K."/>
            <person name="Bruns T.D."/>
            <person name="Grigoriev I.V."/>
        </authorList>
    </citation>
    <scope>NUCLEOTIDE SEQUENCE [LARGE SCALE GENOMIC DNA]</scope>
    <source>
        <strain evidence="3 4">CBS 144469</strain>
    </source>
</reference>
<name>A0A8H6M457_9AGAR</name>
<comment type="catalytic activity">
    <reaction evidence="1">
        <text>ATP + H2O = ADP + phosphate + H(+)</text>
        <dbReference type="Rhea" id="RHEA:13065"/>
        <dbReference type="ChEBI" id="CHEBI:15377"/>
        <dbReference type="ChEBI" id="CHEBI:15378"/>
        <dbReference type="ChEBI" id="CHEBI:30616"/>
        <dbReference type="ChEBI" id="CHEBI:43474"/>
        <dbReference type="ChEBI" id="CHEBI:456216"/>
        <dbReference type="EC" id="5.6.2.3"/>
    </reaction>
</comment>
<keyword evidence="4" id="KW-1185">Reference proteome</keyword>
<dbReference type="Pfam" id="PF05970">
    <property type="entry name" value="PIF1"/>
    <property type="match status" value="1"/>
</dbReference>
<gene>
    <name evidence="3" type="ORF">DFP72DRAFT_786000</name>
</gene>
<dbReference type="SUPFAM" id="SSF52540">
    <property type="entry name" value="P-loop containing nucleoside triphosphate hydrolases"/>
    <property type="match status" value="1"/>
</dbReference>
<keyword evidence="1" id="KW-0067">ATP-binding</keyword>
<dbReference type="Gene3D" id="3.40.50.300">
    <property type="entry name" value="P-loop containing nucleotide triphosphate hydrolases"/>
    <property type="match status" value="1"/>
</dbReference>